<dbReference type="Pfam" id="PF00580">
    <property type="entry name" value="UvrD-helicase"/>
    <property type="match status" value="1"/>
</dbReference>
<gene>
    <name evidence="7" type="ORF">C0029_08050</name>
</gene>
<evidence type="ECO:0000256" key="1">
    <source>
        <dbReference type="ARBA" id="ARBA00022741"/>
    </source>
</evidence>
<evidence type="ECO:0000259" key="6">
    <source>
        <dbReference type="Pfam" id="PF00580"/>
    </source>
</evidence>
<dbReference type="EMBL" id="PKUR01000002">
    <property type="protein sequence ID" value="PLW86368.1"/>
    <property type="molecule type" value="Genomic_DNA"/>
</dbReference>
<comment type="caution">
    <text evidence="7">The sequence shown here is derived from an EMBL/GenBank/DDBJ whole genome shotgun (WGS) entry which is preliminary data.</text>
</comment>
<accession>A0AAP8MEL5</accession>
<evidence type="ECO:0000313" key="8">
    <source>
        <dbReference type="Proteomes" id="UP000235162"/>
    </source>
</evidence>
<proteinExistence type="predicted"/>
<dbReference type="AlphaFoldDB" id="A0AAP8MEL5"/>
<dbReference type="InterPro" id="IPR027417">
    <property type="entry name" value="P-loop_NTPase"/>
</dbReference>
<keyword evidence="1" id="KW-0547">Nucleotide-binding</keyword>
<dbReference type="RefSeq" id="WP_084198979.1">
    <property type="nucleotide sequence ID" value="NZ_BMYL01000002.1"/>
</dbReference>
<sequence length="820" mass="93783">MNELTSLGVDQQLLIDEGERELEVLERLLKEIENQRQLVRSVDVRDAVFNLTENMDLKVNPQAKLNVLDELRTSAYGKVVHVEDEDGKSRVYRIAQANGSVIKNKDGRELMVVNRLAPVAGILAPAEIGDEVELPVVGTCHVTATDLLERYDRGHLDDFISLIYSTESDPDTAFILKHVRASVDKWNSRLLDDAVLDESTGTDGEEVFTGDSRASLGSSFYTRTTTKQEELIRRPRRGLLIVEGIAGSGKTSVALGRVKALYQASEFSETEDEYDAFFNDKSQMVGFVLHKQLINYLEQTLVDLNLSQMKVREFKELQNELLRKRGGVLSLKMPGNADGRYSRIKAEELPFEQSMAWLRLVEKEVVNIFMERIETKLTGQTEWIRGLGITDLRIDRLKINHRELLEKAWEIATESFLVWKRQLLTRGTRTFYAEGFVRRIKTVYERFYDLVSEDARWYYYDSGWHLRSKRDDEIEIPFQPFNGRQFPKRGSDWLKTFRDRVRTQFRQCLYMDSTVEHMPRLSDWYGEAIGNLLASDLPENFELNGIVERVNGSKLSDADLNILLAITNMLSSGYEYSEQDQKRIAAYLSSPHYYSTVFIDEVQDFSEIEVYLMGEASHPDRKAVTVVGDFKQQLYEGKVSDLSDCFPSAAENELEVQELLDNKRQCENLANHSAYFRATISRLEAPSDTPEPIYGDELTDETISEGELRTQILERIVSTPVGQSIAVICPTNELAKELESGLRDDIQANFRESQYSEDNRDLNKPLYVHFTVPKPTKGLEFDVVIAPCFDHYDLDVDLEAHAAYVAVTRPKSALHILRGQ</sequence>
<keyword evidence="5" id="KW-0175">Coiled coil</keyword>
<evidence type="ECO:0000256" key="3">
    <source>
        <dbReference type="ARBA" id="ARBA00022806"/>
    </source>
</evidence>
<dbReference type="Gene3D" id="3.40.50.300">
    <property type="entry name" value="P-loop containing nucleotide triphosphate hydrolases"/>
    <property type="match status" value="3"/>
</dbReference>
<evidence type="ECO:0000313" key="7">
    <source>
        <dbReference type="EMBL" id="PLW86368.1"/>
    </source>
</evidence>
<dbReference type="GO" id="GO:0016787">
    <property type="term" value="F:hydrolase activity"/>
    <property type="evidence" value="ECO:0007669"/>
    <property type="project" value="UniProtKB-KW"/>
</dbReference>
<reference evidence="7 8" key="1">
    <citation type="submission" date="2018-01" db="EMBL/GenBank/DDBJ databases">
        <title>The draft genome sequence of Halioglobus japonicus S1-36.</title>
        <authorList>
            <person name="Du Z.-J."/>
            <person name="Shi M.-J."/>
        </authorList>
    </citation>
    <scope>NUCLEOTIDE SEQUENCE [LARGE SCALE GENOMIC DNA]</scope>
    <source>
        <strain evidence="7 8">S1-36</strain>
    </source>
</reference>
<keyword evidence="4" id="KW-0067">ATP-binding</keyword>
<feature type="domain" description="UvrD-like helicase ATP-binding" evidence="6">
    <location>
        <begin position="226"/>
        <end position="636"/>
    </location>
</feature>
<dbReference type="KEGG" id="hja:BST95_09010"/>
<keyword evidence="2" id="KW-0378">Hydrolase</keyword>
<protein>
    <recommendedName>
        <fullName evidence="6">UvrD-like helicase ATP-binding domain-containing protein</fullName>
    </recommendedName>
</protein>
<dbReference type="SUPFAM" id="SSF52540">
    <property type="entry name" value="P-loop containing nucleoside triphosphate hydrolases"/>
    <property type="match status" value="1"/>
</dbReference>
<dbReference type="InterPro" id="IPR014016">
    <property type="entry name" value="UvrD-like_ATP-bd"/>
</dbReference>
<dbReference type="GO" id="GO:0005524">
    <property type="term" value="F:ATP binding"/>
    <property type="evidence" value="ECO:0007669"/>
    <property type="project" value="UniProtKB-KW"/>
</dbReference>
<evidence type="ECO:0000256" key="4">
    <source>
        <dbReference type="ARBA" id="ARBA00022840"/>
    </source>
</evidence>
<keyword evidence="3" id="KW-0347">Helicase</keyword>
<dbReference type="Proteomes" id="UP000235162">
    <property type="component" value="Unassembled WGS sequence"/>
</dbReference>
<keyword evidence="8" id="KW-1185">Reference proteome</keyword>
<evidence type="ECO:0000256" key="5">
    <source>
        <dbReference type="SAM" id="Coils"/>
    </source>
</evidence>
<evidence type="ECO:0000256" key="2">
    <source>
        <dbReference type="ARBA" id="ARBA00022801"/>
    </source>
</evidence>
<dbReference type="GO" id="GO:0003677">
    <property type="term" value="F:DNA binding"/>
    <property type="evidence" value="ECO:0007669"/>
    <property type="project" value="InterPro"/>
</dbReference>
<dbReference type="GO" id="GO:0003678">
    <property type="term" value="F:DNA helicase activity"/>
    <property type="evidence" value="ECO:0007669"/>
    <property type="project" value="InterPro"/>
</dbReference>
<dbReference type="PANTHER" id="PTHR11070">
    <property type="entry name" value="UVRD / RECB / PCRA DNA HELICASE FAMILY MEMBER"/>
    <property type="match status" value="1"/>
</dbReference>
<organism evidence="7 8">
    <name type="scientific">Halioglobus japonicus</name>
    <dbReference type="NCBI Taxonomy" id="930805"/>
    <lineage>
        <taxon>Bacteria</taxon>
        <taxon>Pseudomonadati</taxon>
        <taxon>Pseudomonadota</taxon>
        <taxon>Gammaproteobacteria</taxon>
        <taxon>Cellvibrionales</taxon>
        <taxon>Halieaceae</taxon>
        <taxon>Halioglobus</taxon>
    </lineage>
</organism>
<feature type="coiled-coil region" evidence="5">
    <location>
        <begin position="15"/>
        <end position="45"/>
    </location>
</feature>
<name>A0AAP8MEL5_9GAMM</name>
<dbReference type="InterPro" id="IPR000212">
    <property type="entry name" value="DNA_helicase_UvrD/REP"/>
</dbReference>